<dbReference type="GO" id="GO:0008199">
    <property type="term" value="F:ferric iron binding"/>
    <property type="evidence" value="ECO:0007669"/>
    <property type="project" value="InterPro"/>
</dbReference>
<dbReference type="CDD" id="cd03457">
    <property type="entry name" value="intradiol_dioxygenase_like"/>
    <property type="match status" value="1"/>
</dbReference>
<organism evidence="3 4">
    <name type="scientific">Armillaria tabescens</name>
    <name type="common">Ringless honey mushroom</name>
    <name type="synonym">Agaricus tabescens</name>
    <dbReference type="NCBI Taxonomy" id="1929756"/>
    <lineage>
        <taxon>Eukaryota</taxon>
        <taxon>Fungi</taxon>
        <taxon>Dikarya</taxon>
        <taxon>Basidiomycota</taxon>
        <taxon>Agaricomycotina</taxon>
        <taxon>Agaricomycetes</taxon>
        <taxon>Agaricomycetidae</taxon>
        <taxon>Agaricales</taxon>
        <taxon>Marasmiineae</taxon>
        <taxon>Physalacriaceae</taxon>
        <taxon>Desarmillaria</taxon>
    </lineage>
</organism>
<evidence type="ECO:0000256" key="2">
    <source>
        <dbReference type="SAM" id="SignalP"/>
    </source>
</evidence>
<dbReference type="Gene3D" id="2.60.130.10">
    <property type="entry name" value="Aromatic compound dioxygenase"/>
    <property type="match status" value="1"/>
</dbReference>
<dbReference type="InterPro" id="IPR015889">
    <property type="entry name" value="Intradiol_dOase_core"/>
</dbReference>
<dbReference type="Proteomes" id="UP001175211">
    <property type="component" value="Unassembled WGS sequence"/>
</dbReference>
<comment type="caution">
    <text evidence="3">The sequence shown here is derived from an EMBL/GenBank/DDBJ whole genome shotgun (WGS) entry which is preliminary data.</text>
</comment>
<dbReference type="GO" id="GO:0016702">
    <property type="term" value="F:oxidoreductase activity, acting on single donors with incorporation of molecular oxygen, incorporation of two atoms of oxygen"/>
    <property type="evidence" value="ECO:0007669"/>
    <property type="project" value="InterPro"/>
</dbReference>
<reference evidence="3" key="1">
    <citation type="submission" date="2023-06" db="EMBL/GenBank/DDBJ databases">
        <authorList>
            <consortium name="Lawrence Berkeley National Laboratory"/>
            <person name="Ahrendt S."/>
            <person name="Sahu N."/>
            <person name="Indic B."/>
            <person name="Wong-Bajracharya J."/>
            <person name="Merenyi Z."/>
            <person name="Ke H.-M."/>
            <person name="Monk M."/>
            <person name="Kocsube S."/>
            <person name="Drula E."/>
            <person name="Lipzen A."/>
            <person name="Balint B."/>
            <person name="Henrissat B."/>
            <person name="Andreopoulos B."/>
            <person name="Martin F.M."/>
            <person name="Harder C.B."/>
            <person name="Rigling D."/>
            <person name="Ford K.L."/>
            <person name="Foster G.D."/>
            <person name="Pangilinan J."/>
            <person name="Papanicolaou A."/>
            <person name="Barry K."/>
            <person name="LaButti K."/>
            <person name="Viragh M."/>
            <person name="Koriabine M."/>
            <person name="Yan M."/>
            <person name="Riley R."/>
            <person name="Champramary S."/>
            <person name="Plett K.L."/>
            <person name="Tsai I.J."/>
            <person name="Slot J."/>
            <person name="Sipos G."/>
            <person name="Plett J."/>
            <person name="Nagy L.G."/>
            <person name="Grigoriev I.V."/>
        </authorList>
    </citation>
    <scope>NUCLEOTIDE SEQUENCE</scope>
    <source>
        <strain evidence="3">CCBAS 213</strain>
    </source>
</reference>
<dbReference type="GeneID" id="85349725"/>
<feature type="chain" id="PRO_5041330125" evidence="2">
    <location>
        <begin position="21"/>
        <end position="380"/>
    </location>
</feature>
<proteinExistence type="predicted"/>
<gene>
    <name evidence="3" type="ORF">EV420DRAFT_1168276</name>
</gene>
<evidence type="ECO:0000256" key="1">
    <source>
        <dbReference type="SAM" id="MobiDB-lite"/>
    </source>
</evidence>
<keyword evidence="4" id="KW-1185">Reference proteome</keyword>
<feature type="region of interest" description="Disordered" evidence="1">
    <location>
        <begin position="347"/>
        <end position="380"/>
    </location>
</feature>
<keyword evidence="3" id="KW-0223">Dioxygenase</keyword>
<dbReference type="RefSeq" id="XP_060323419.1">
    <property type="nucleotide sequence ID" value="XM_060466177.1"/>
</dbReference>
<dbReference type="PANTHER" id="PTHR34315:SF1">
    <property type="entry name" value="INTRADIOL RING-CLEAVAGE DIOXYGENASES DOMAIN-CONTAINING PROTEIN-RELATED"/>
    <property type="match status" value="1"/>
</dbReference>
<keyword evidence="3" id="KW-0560">Oxidoreductase</keyword>
<accession>A0AA39MNK2</accession>
<keyword evidence="2" id="KW-0732">Signal</keyword>
<dbReference type="PANTHER" id="PTHR34315">
    <property type="match status" value="1"/>
</dbReference>
<name>A0AA39MNK2_ARMTA</name>
<dbReference type="EMBL" id="JAUEPS010000081">
    <property type="protein sequence ID" value="KAK0439970.1"/>
    <property type="molecule type" value="Genomic_DNA"/>
</dbReference>
<dbReference type="SUPFAM" id="SSF49482">
    <property type="entry name" value="Aromatic compound dioxygenase"/>
    <property type="match status" value="1"/>
</dbReference>
<protein>
    <submittedName>
        <fullName evidence="3">Aromatic compound dioxygenase</fullName>
    </submittedName>
</protein>
<feature type="signal peptide" evidence="2">
    <location>
        <begin position="1"/>
        <end position="20"/>
    </location>
</feature>
<evidence type="ECO:0000313" key="3">
    <source>
        <dbReference type="EMBL" id="KAK0439970.1"/>
    </source>
</evidence>
<sequence>MVQISALTSFVLLAASLTAAHPTAHMSQGELTRRAEFQKATRRSLGQCQDQLKRRGHLERSAARRAALADELRKKRGLAARTPYKRALTMDEVLATSHESNTTGLTVDSDPFGGNASCVLAPEVTQGPYYVDGEYVRSNITEDQEGVYTYVDVELIDVSTCEPVSDVYIDFWHCNATGVYAGVVASGNGNSDDATNVNKTFLRGIQPTNEEGYTQFETIFPGHYTSRATHIHIIAHGNGTVFDNGTFKAESSDYHVGQFFFDQDLITTVEATSPYSTNTQELTTNANDSIMAEEVEDATDGIDPVLEYVYLGNDVSDGLLAWGSMAIDLSASYTISSAATLTEDGGVMSESSGGIGGGQDSGNGTAPWERHCSGLSGQGS</sequence>
<evidence type="ECO:0000313" key="4">
    <source>
        <dbReference type="Proteomes" id="UP001175211"/>
    </source>
</evidence>
<dbReference type="AlphaFoldDB" id="A0AA39MNK2"/>